<keyword evidence="9 12" id="KW-0460">Magnesium</keyword>
<organism evidence="13 15">
    <name type="scientific">Schizosaccharomyces japonicus (strain yFS275 / FY16936)</name>
    <name type="common">Fission yeast</name>
    <dbReference type="NCBI Taxonomy" id="402676"/>
    <lineage>
        <taxon>Eukaryota</taxon>
        <taxon>Fungi</taxon>
        <taxon>Dikarya</taxon>
        <taxon>Ascomycota</taxon>
        <taxon>Taphrinomycotina</taxon>
        <taxon>Schizosaccharomycetes</taxon>
        <taxon>Schizosaccharomycetales</taxon>
        <taxon>Schizosaccharomycetaceae</taxon>
        <taxon>Schizosaccharomyces</taxon>
    </lineage>
</organism>
<keyword evidence="6" id="KW-0547">Nucleotide-binding</keyword>
<dbReference type="EC" id="3.1.3.-" evidence="12"/>
<dbReference type="InterPro" id="IPR036412">
    <property type="entry name" value="HAD-like_sf"/>
</dbReference>
<evidence type="ECO:0000256" key="10">
    <source>
        <dbReference type="ARBA" id="ARBA00023080"/>
    </source>
</evidence>
<dbReference type="Proteomes" id="UP000001744">
    <property type="component" value="Unassembled WGS sequence"/>
</dbReference>
<dbReference type="Pfam" id="PF06437">
    <property type="entry name" value="ISN1"/>
    <property type="match status" value="1"/>
</dbReference>
<dbReference type="GO" id="GO:0006190">
    <property type="term" value="P:inosine salvage"/>
    <property type="evidence" value="ECO:0000318"/>
    <property type="project" value="GO_Central"/>
</dbReference>
<proteinExistence type="inferred from homology"/>
<evidence type="ECO:0000256" key="2">
    <source>
        <dbReference type="ARBA" id="ARBA00005307"/>
    </source>
</evidence>
<dbReference type="SUPFAM" id="SSF56784">
    <property type="entry name" value="HAD-like"/>
    <property type="match status" value="1"/>
</dbReference>
<dbReference type="OrthoDB" id="185373at2759"/>
<evidence type="ECO:0000313" key="13">
    <source>
        <dbReference type="EMBL" id="EEB07969.1"/>
    </source>
</evidence>
<dbReference type="EMBL" id="KE651167">
    <property type="protein sequence ID" value="EEB07969.1"/>
    <property type="molecule type" value="Genomic_DNA"/>
</dbReference>
<dbReference type="AlphaFoldDB" id="B6K3B2"/>
<dbReference type="STRING" id="402676.B6K3B2"/>
<dbReference type="GO" id="GO:0009117">
    <property type="term" value="P:nucleotide metabolic process"/>
    <property type="evidence" value="ECO:0007669"/>
    <property type="project" value="UniProtKB-KW"/>
</dbReference>
<keyword evidence="5" id="KW-0479">Metal-binding</keyword>
<name>B6K3B2_SCHJY</name>
<comment type="function">
    <text evidence="12">IMP-specific 5'-nucleotidase involved in IMP (inositol monophosphate) degradation.</text>
</comment>
<evidence type="ECO:0000313" key="15">
    <source>
        <dbReference type="Proteomes" id="UP000001744"/>
    </source>
</evidence>
<sequence length="419" mass="47972">MATRYRVEYALKVHRKDNFIEWIKGLLAVPFTLQTGHFADKYEATKHANETLKRYATVLRDVEYLINSHIEHIRQFGERGSSRLKMLVPSITNFWTPLPLERAMYILEPRLCLAKRRFVAPSFNDVRYLLGAAQLLYLAENGLDMVTFDGDVTLYEDGQPLISNNPVISRLLHLLREDKFVTILTAAGYPSVTGREYSDRFSGLLSAVEDSDLTDVQKKRLHVLGGESNYLFRYEPSSGLTWIEPEEWSLPQMLTWSREDCQRILDVAELCFKKCIEALNMDAVLVRKERSVGLVPKPGHTFRREQLEEAVLDTQSNLLMENFSIPFTAFNGGNDIWCDIGDKKLGVQCLQAYFGVPESSRCLHVGDQFLSVGHNDYKARAAATTVWVSSPTETIEMLDYYFCFLDKKRSGDSLLKKHD</sequence>
<dbReference type="JaponicusDB" id="SJAG_03096">
    <property type="gene designation" value="isn1"/>
</dbReference>
<dbReference type="GO" id="GO:0008253">
    <property type="term" value="F:5'-nucleotidase activity"/>
    <property type="evidence" value="ECO:0000318"/>
    <property type="project" value="GO_Central"/>
</dbReference>
<evidence type="ECO:0000256" key="11">
    <source>
        <dbReference type="ARBA" id="ARBA00047413"/>
    </source>
</evidence>
<dbReference type="InterPro" id="IPR009453">
    <property type="entry name" value="ISN1"/>
</dbReference>
<reference evidence="13 15" key="1">
    <citation type="journal article" date="2011" name="Science">
        <title>Comparative functional genomics of the fission yeasts.</title>
        <authorList>
            <person name="Rhind N."/>
            <person name="Chen Z."/>
            <person name="Yassour M."/>
            <person name="Thompson D.A."/>
            <person name="Haas B.J."/>
            <person name="Habib N."/>
            <person name="Wapinski I."/>
            <person name="Roy S."/>
            <person name="Lin M.F."/>
            <person name="Heiman D.I."/>
            <person name="Young S.K."/>
            <person name="Furuya K."/>
            <person name="Guo Y."/>
            <person name="Pidoux A."/>
            <person name="Chen H.M."/>
            <person name="Robbertse B."/>
            <person name="Goldberg J.M."/>
            <person name="Aoki K."/>
            <person name="Bayne E.H."/>
            <person name="Berlin A.M."/>
            <person name="Desjardins C.A."/>
            <person name="Dobbs E."/>
            <person name="Dukaj L."/>
            <person name="Fan L."/>
            <person name="FitzGerald M.G."/>
            <person name="French C."/>
            <person name="Gujja S."/>
            <person name="Hansen K."/>
            <person name="Keifenheim D."/>
            <person name="Levin J.Z."/>
            <person name="Mosher R.A."/>
            <person name="Mueller C.A."/>
            <person name="Pfiffner J."/>
            <person name="Priest M."/>
            <person name="Russ C."/>
            <person name="Smialowska A."/>
            <person name="Swoboda P."/>
            <person name="Sykes S.M."/>
            <person name="Vaughn M."/>
            <person name="Vengrova S."/>
            <person name="Yoder R."/>
            <person name="Zeng Q."/>
            <person name="Allshire R."/>
            <person name="Baulcombe D."/>
            <person name="Birren B.W."/>
            <person name="Brown W."/>
            <person name="Ekwall K."/>
            <person name="Kellis M."/>
            <person name="Leatherwood J."/>
            <person name="Levin H."/>
            <person name="Margalit H."/>
            <person name="Martienssen R."/>
            <person name="Nieduszynski C.A."/>
            <person name="Spatafora J.W."/>
            <person name="Friedman N."/>
            <person name="Dalgaard J.Z."/>
            <person name="Baumann P."/>
            <person name="Niki H."/>
            <person name="Regev A."/>
            <person name="Nusbaum C."/>
        </authorList>
    </citation>
    <scope>NUCLEOTIDE SEQUENCE [LARGE SCALE GENOMIC DNA]</scope>
    <source>
        <strain evidence="15">yFS275 / FY16936</strain>
    </source>
</reference>
<dbReference type="PANTHER" id="PTHR28213">
    <property type="entry name" value="IMP-SPECIFIC 5'-NUCLEOTIDASE 1"/>
    <property type="match status" value="1"/>
</dbReference>
<keyword evidence="8" id="KW-0067">ATP-binding</keyword>
<evidence type="ECO:0000256" key="9">
    <source>
        <dbReference type="ARBA" id="ARBA00022842"/>
    </source>
</evidence>
<keyword evidence="15" id="KW-1185">Reference proteome</keyword>
<evidence type="ECO:0000256" key="1">
    <source>
        <dbReference type="ARBA" id="ARBA00001946"/>
    </source>
</evidence>
<dbReference type="eggNOG" id="ENOG502QR24">
    <property type="taxonomic scope" value="Eukaryota"/>
</dbReference>
<dbReference type="PANTHER" id="PTHR28213:SF1">
    <property type="entry name" value="IMP-SPECIFIC 5'-NUCLEOTIDASE 1"/>
    <property type="match status" value="1"/>
</dbReference>
<dbReference type="GO" id="GO:0000287">
    <property type="term" value="F:magnesium ion binding"/>
    <property type="evidence" value="ECO:0007669"/>
    <property type="project" value="InterPro"/>
</dbReference>
<comment type="subunit">
    <text evidence="3 12">Homotetramer.</text>
</comment>
<comment type="cofactor">
    <cofactor evidence="1 12">
        <name>Mg(2+)</name>
        <dbReference type="ChEBI" id="CHEBI:18420"/>
    </cofactor>
</comment>
<dbReference type="GeneID" id="7048442"/>
<evidence type="ECO:0000256" key="6">
    <source>
        <dbReference type="ARBA" id="ARBA00022741"/>
    </source>
</evidence>
<dbReference type="GO" id="GO:0005524">
    <property type="term" value="F:ATP binding"/>
    <property type="evidence" value="ECO:0007669"/>
    <property type="project" value="UniProtKB-KW"/>
</dbReference>
<dbReference type="GO" id="GO:0071590">
    <property type="term" value="P:nicotinamide riboside biosynthetic process"/>
    <property type="evidence" value="ECO:0000318"/>
    <property type="project" value="GO_Central"/>
</dbReference>
<dbReference type="PIRSF" id="PIRSF028836">
    <property type="entry name" value="ISN1"/>
    <property type="match status" value="1"/>
</dbReference>
<dbReference type="RefSeq" id="XP_002174262.1">
    <property type="nucleotide sequence ID" value="XM_002174226.2"/>
</dbReference>
<evidence type="ECO:0000256" key="4">
    <source>
        <dbReference type="ARBA" id="ARBA00015544"/>
    </source>
</evidence>
<evidence type="ECO:0000313" key="14">
    <source>
        <dbReference type="JaponicusDB" id="SJAG_03096"/>
    </source>
</evidence>
<evidence type="ECO:0000256" key="12">
    <source>
        <dbReference type="PIRNR" id="PIRNR028836"/>
    </source>
</evidence>
<comment type="catalytic activity">
    <reaction evidence="11">
        <text>IMP + H2O = inosine + phosphate</text>
        <dbReference type="Rhea" id="RHEA:27718"/>
        <dbReference type="ChEBI" id="CHEBI:15377"/>
        <dbReference type="ChEBI" id="CHEBI:17596"/>
        <dbReference type="ChEBI" id="CHEBI:43474"/>
        <dbReference type="ChEBI" id="CHEBI:58053"/>
        <dbReference type="EC" id="3.1.3.99"/>
    </reaction>
</comment>
<dbReference type="OMA" id="WGVLACQ"/>
<comment type="similarity">
    <text evidence="2 12">Belongs to the ISN1 family.</text>
</comment>
<dbReference type="GO" id="GO:0071592">
    <property type="term" value="P:nicotinic acid riboside biosynthetic process"/>
    <property type="evidence" value="ECO:0000318"/>
    <property type="project" value="GO_Central"/>
</dbReference>
<evidence type="ECO:0000256" key="5">
    <source>
        <dbReference type="ARBA" id="ARBA00022723"/>
    </source>
</evidence>
<gene>
    <name evidence="14" type="primary">isn1</name>
    <name evidence="13" type="ORF">SJAG_03096</name>
</gene>
<keyword evidence="7 12" id="KW-0378">Hydrolase</keyword>
<accession>B6K3B2</accession>
<evidence type="ECO:0000256" key="8">
    <source>
        <dbReference type="ARBA" id="ARBA00022840"/>
    </source>
</evidence>
<dbReference type="HOGENOM" id="CLU_031816_1_0_1"/>
<keyword evidence="10 12" id="KW-0546">Nucleotide metabolism</keyword>
<evidence type="ECO:0000256" key="7">
    <source>
        <dbReference type="ARBA" id="ARBA00022801"/>
    </source>
</evidence>
<dbReference type="VEuPathDB" id="FungiDB:SJAG_03096"/>
<evidence type="ECO:0000256" key="3">
    <source>
        <dbReference type="ARBA" id="ARBA00011881"/>
    </source>
</evidence>
<protein>
    <recommendedName>
        <fullName evidence="4 12">IMP-specific 5'-nucleotidase 1</fullName>
        <ecNumber evidence="12">3.1.3.-</ecNumber>
    </recommendedName>
</protein>